<evidence type="ECO:0000313" key="3">
    <source>
        <dbReference type="Proteomes" id="UP000231157"/>
    </source>
</evidence>
<dbReference type="EMBL" id="PFAZ01000007">
    <property type="protein sequence ID" value="PIR89158.1"/>
    <property type="molecule type" value="Genomic_DNA"/>
</dbReference>
<feature type="transmembrane region" description="Helical" evidence="1">
    <location>
        <begin position="59"/>
        <end position="81"/>
    </location>
</feature>
<accession>A0A2H0URW2</accession>
<evidence type="ECO:0000313" key="2">
    <source>
        <dbReference type="EMBL" id="PIR89158.1"/>
    </source>
</evidence>
<gene>
    <name evidence="2" type="ORF">COU07_02920</name>
</gene>
<feature type="transmembrane region" description="Helical" evidence="1">
    <location>
        <begin position="20"/>
        <end position="38"/>
    </location>
</feature>
<sequence length="124" mass="14004">MYDFLPGKDLLHYPGFINSVFIFVLPLVFYVLGAFLGVSYARKRAMISSEKFNKISLKAAIWIFFLNLLLQFGTIFFALLFSSNVFWGGLFRIAPIALGYAFLSAIVTYGATLYFLKKSVTKKG</sequence>
<name>A0A2H0URW2_9BACT</name>
<feature type="transmembrane region" description="Helical" evidence="1">
    <location>
        <begin position="93"/>
        <end position="116"/>
    </location>
</feature>
<comment type="caution">
    <text evidence="2">The sequence shown here is derived from an EMBL/GenBank/DDBJ whole genome shotgun (WGS) entry which is preliminary data.</text>
</comment>
<evidence type="ECO:0000256" key="1">
    <source>
        <dbReference type="SAM" id="Phobius"/>
    </source>
</evidence>
<keyword evidence="1" id="KW-0472">Membrane</keyword>
<keyword evidence="1" id="KW-1133">Transmembrane helix</keyword>
<keyword evidence="1" id="KW-0812">Transmembrane</keyword>
<reference evidence="3" key="1">
    <citation type="submission" date="2017-09" db="EMBL/GenBank/DDBJ databases">
        <title>Depth-based differentiation of microbial function through sediment-hosted aquifers and enrichment of novel symbionts in the deep terrestrial subsurface.</title>
        <authorList>
            <person name="Probst A.J."/>
            <person name="Ladd B."/>
            <person name="Jarett J.K."/>
            <person name="Geller-Mcgrath D.E."/>
            <person name="Sieber C.M.K."/>
            <person name="Emerson J.B."/>
            <person name="Anantharaman K."/>
            <person name="Thomas B.C."/>
            <person name="Malmstrom R."/>
            <person name="Stieglmeier M."/>
            <person name="Klingl A."/>
            <person name="Woyke T."/>
            <person name="Ryan C.M."/>
            <person name="Banfield J.F."/>
        </authorList>
    </citation>
    <scope>NUCLEOTIDE SEQUENCE [LARGE SCALE GENOMIC DNA]</scope>
</reference>
<dbReference type="AlphaFoldDB" id="A0A2H0URW2"/>
<protein>
    <submittedName>
        <fullName evidence="2">Uncharacterized protein</fullName>
    </submittedName>
</protein>
<proteinExistence type="predicted"/>
<dbReference type="Proteomes" id="UP000231157">
    <property type="component" value="Unassembled WGS sequence"/>
</dbReference>
<organism evidence="2 3">
    <name type="scientific">Candidatus Harrisonbacteria bacterium CG10_big_fil_rev_8_21_14_0_10_40_38</name>
    <dbReference type="NCBI Taxonomy" id="1974583"/>
    <lineage>
        <taxon>Bacteria</taxon>
        <taxon>Candidatus Harrisoniibacteriota</taxon>
    </lineage>
</organism>